<name>A0A382GKT2_9ZZZZ</name>
<protein>
    <submittedName>
        <fullName evidence="2">Uncharacterized protein</fullName>
    </submittedName>
</protein>
<evidence type="ECO:0000256" key="1">
    <source>
        <dbReference type="SAM" id="Phobius"/>
    </source>
</evidence>
<dbReference type="AlphaFoldDB" id="A0A382GKT2"/>
<evidence type="ECO:0000313" key="2">
    <source>
        <dbReference type="EMBL" id="SVB74781.1"/>
    </source>
</evidence>
<proteinExistence type="predicted"/>
<dbReference type="EMBL" id="UINC01055653">
    <property type="protein sequence ID" value="SVB74781.1"/>
    <property type="molecule type" value="Genomic_DNA"/>
</dbReference>
<keyword evidence="1" id="KW-0472">Membrane</keyword>
<gene>
    <name evidence="2" type="ORF">METZ01_LOCUS227635</name>
</gene>
<accession>A0A382GKT2</accession>
<keyword evidence="1" id="KW-1133">Transmembrane helix</keyword>
<keyword evidence="1" id="KW-0812">Transmembrane</keyword>
<sequence length="50" mass="5597">MIPEEIWYLFVFPWILFIATIPGTVITYMALGALATFSVYIPGLGSKQES</sequence>
<feature type="transmembrane region" description="Helical" evidence="1">
    <location>
        <begin position="6"/>
        <end position="31"/>
    </location>
</feature>
<reference evidence="2" key="1">
    <citation type="submission" date="2018-05" db="EMBL/GenBank/DDBJ databases">
        <authorList>
            <person name="Lanie J.A."/>
            <person name="Ng W.-L."/>
            <person name="Kazmierczak K.M."/>
            <person name="Andrzejewski T.M."/>
            <person name="Davidsen T.M."/>
            <person name="Wayne K.J."/>
            <person name="Tettelin H."/>
            <person name="Glass J.I."/>
            <person name="Rusch D."/>
            <person name="Podicherti R."/>
            <person name="Tsui H.-C.T."/>
            <person name="Winkler M.E."/>
        </authorList>
    </citation>
    <scope>NUCLEOTIDE SEQUENCE</scope>
</reference>
<organism evidence="2">
    <name type="scientific">marine metagenome</name>
    <dbReference type="NCBI Taxonomy" id="408172"/>
    <lineage>
        <taxon>unclassified sequences</taxon>
        <taxon>metagenomes</taxon>
        <taxon>ecological metagenomes</taxon>
    </lineage>
</organism>